<organism evidence="1 2">
    <name type="scientific">Trichothecium roseum</name>
    <dbReference type="NCBI Taxonomy" id="47278"/>
    <lineage>
        <taxon>Eukaryota</taxon>
        <taxon>Fungi</taxon>
        <taxon>Dikarya</taxon>
        <taxon>Ascomycota</taxon>
        <taxon>Pezizomycotina</taxon>
        <taxon>Sordariomycetes</taxon>
        <taxon>Hypocreomycetidae</taxon>
        <taxon>Hypocreales</taxon>
        <taxon>Hypocreales incertae sedis</taxon>
        <taxon>Trichothecium</taxon>
    </lineage>
</organism>
<accession>A0ACC0V6W6</accession>
<reference evidence="1" key="1">
    <citation type="submission" date="2022-10" db="EMBL/GenBank/DDBJ databases">
        <title>Complete Genome of Trichothecium roseum strain YXFP-22015, a Plant Pathogen Isolated from Citrus.</title>
        <authorList>
            <person name="Wang Y."/>
            <person name="Zhu L."/>
        </authorList>
    </citation>
    <scope>NUCLEOTIDE SEQUENCE</scope>
    <source>
        <strain evidence="1">YXFP-22015</strain>
    </source>
</reference>
<comment type="caution">
    <text evidence="1">The sequence shown here is derived from an EMBL/GenBank/DDBJ whole genome shotgun (WGS) entry which is preliminary data.</text>
</comment>
<dbReference type="EMBL" id="CM047942">
    <property type="protein sequence ID" value="KAI9901887.1"/>
    <property type="molecule type" value="Genomic_DNA"/>
</dbReference>
<name>A0ACC0V6W6_9HYPO</name>
<gene>
    <name evidence="1" type="ORF">N3K66_003704</name>
</gene>
<proteinExistence type="predicted"/>
<sequence>MGPRLTRLWALIGILLVLQLASVNAARIHRRQEDGQPPETTAVEAEATTELEPSGTESISLETSASRTQNEDEDDAPKTTSKPDETTASDESTGTYTSIFTTDGGVNTTYFDFVPDGELPIKPEITPGWGVAGSIMMMSGIIYTLVGIKNRWIHTFLSTSYLTSLSVTVLIVYVMNVPVSNALQGGYVAAAVISGIVLGAGSMFFKELTEGLGCALGGFCISMWLLTLVPGGLLEPVASKAIFIACFTLVGFAFYFSHYTRDWALILMISFAGSTITILGIDCFSRAGLKEFWVYVWQLNKNLFPLGTDTYPVTKGIRVETAAIVIVFLLGIVSQIKLWRIVREKKAKRAAERAEGARNLEEEEENVGRQIEEQTARDRQEWERAYGSGEGSLSTSRNSMEKAKDRESHNGSTETTEAVEVIEMANMSESGDHKESDALEQDQNGKVTVRVVEDDYPQDHSSDSEVVDEKAAAERPHSQATNRVVSGEKKEKRRQSDNQSVNEPPQVVPLPFTVPQEDVSRPASQCSSVATFADEDELRNAPARDTLAKRLSRGSGKILRSFSQKSAHNPRHELPSEGESGEELVMHESHPDDDDDDESLVATLDDASISGAMTESIEIDAKLASSDKSQAEDDAPAAAEEEVHQEEDGEPSKDKEGQVVATDVVQNDTAEGQDSRRTSKFETVDDDNAITNQTSNGGAGLAEKEAKSSSGKAKSVASAVSTPASLTKDRLPRSLSRVAMSYRTNEWAKHLSQADTPAPDDLRPAEQPSKRSQKERPTPLDIEDLQKGIKDGAPSPRLTRSNSRASLSRQGPPKRNSLPGTSPVTASPQMVPSPDRESFVGAAMSPPTTSAVVSPPVQIPMSRSGSAIGMRRTSATIQPIAEEQSQMGDEAPIAEEVVTAAPLSPSASYGELNRQRTSVPGVVSFSSPQTLLGQREVFLRNKSQGNLVSDTPEPTFANNRASADAGSLNDYPMYAAALAADPDDMPLSQRRSMMLRGNSYMSLSGTHPQQRHSPPLQQQYQSQPLPRSNSAVNAAADNTNFNSHQPKRVSTLPTQAARQSQLASFRNSVAADLRGVGTPTGRETPFASTTNLLGGGNGRESADVQRNIDLQRNHLLGQKEAEAQRKEWSRQQKEWNDRAFDEQMRSGHLMDAHREAMRRMQSSAKDS</sequence>
<evidence type="ECO:0000313" key="2">
    <source>
        <dbReference type="Proteomes" id="UP001163324"/>
    </source>
</evidence>
<dbReference type="Proteomes" id="UP001163324">
    <property type="component" value="Chromosome 3"/>
</dbReference>
<evidence type="ECO:0000313" key="1">
    <source>
        <dbReference type="EMBL" id="KAI9901887.1"/>
    </source>
</evidence>
<protein>
    <submittedName>
        <fullName evidence="1">Uncharacterized protein</fullName>
    </submittedName>
</protein>
<keyword evidence="2" id="KW-1185">Reference proteome</keyword>